<dbReference type="EMBL" id="FOLW01000001">
    <property type="protein sequence ID" value="SFB96647.1"/>
    <property type="molecule type" value="Genomic_DNA"/>
</dbReference>
<comment type="caution">
    <text evidence="10">The sequence shown here is derived from an EMBL/GenBank/DDBJ whole genome shotgun (WGS) entry which is preliminary data.</text>
</comment>
<proteinExistence type="inferred from homology"/>
<feature type="domain" description="CusB-like beta-barrel" evidence="9">
    <location>
        <begin position="268"/>
        <end position="308"/>
    </location>
</feature>
<dbReference type="InterPro" id="IPR058625">
    <property type="entry name" value="MdtA-like_BSH"/>
</dbReference>
<evidence type="ECO:0000256" key="3">
    <source>
        <dbReference type="ARBA" id="ARBA00022692"/>
    </source>
</evidence>
<evidence type="ECO:0000313" key="10">
    <source>
        <dbReference type="EMBL" id="SFB96647.1"/>
    </source>
</evidence>
<keyword evidence="5 7" id="KW-0472">Membrane</keyword>
<evidence type="ECO:0000313" key="11">
    <source>
        <dbReference type="Proteomes" id="UP000226420"/>
    </source>
</evidence>
<gene>
    <name evidence="10" type="ORF">SAMN02745723_10151</name>
</gene>
<evidence type="ECO:0000256" key="1">
    <source>
        <dbReference type="ARBA" id="ARBA00004167"/>
    </source>
</evidence>
<reference evidence="10 11" key="1">
    <citation type="submission" date="2016-10" db="EMBL/GenBank/DDBJ databases">
        <authorList>
            <person name="Varghese N."/>
            <person name="Submissions S."/>
        </authorList>
    </citation>
    <scope>NUCLEOTIDE SEQUENCE [LARGE SCALE GENOMIC DNA]</scope>
    <source>
        <strain evidence="10 11">DSM 5563</strain>
    </source>
</reference>
<dbReference type="GO" id="GO:0055085">
    <property type="term" value="P:transmembrane transport"/>
    <property type="evidence" value="ECO:0007669"/>
    <property type="project" value="InterPro"/>
</dbReference>
<evidence type="ECO:0000256" key="4">
    <source>
        <dbReference type="ARBA" id="ARBA00022989"/>
    </source>
</evidence>
<feature type="domain" description="Multidrug resistance protein MdtA-like barrel-sandwich hybrid" evidence="8">
    <location>
        <begin position="71"/>
        <end position="265"/>
    </location>
</feature>
<evidence type="ECO:0000259" key="9">
    <source>
        <dbReference type="Pfam" id="PF25954"/>
    </source>
</evidence>
<dbReference type="PANTHER" id="PTHR30386:SF26">
    <property type="entry name" value="TRANSPORT PROTEIN COMB"/>
    <property type="match status" value="1"/>
</dbReference>
<protein>
    <submittedName>
        <fullName evidence="10">Membrane fusion protein, multidrug efflux system</fullName>
    </submittedName>
</protein>
<dbReference type="Pfam" id="PF25954">
    <property type="entry name" value="Beta-barrel_RND_2"/>
    <property type="match status" value="1"/>
</dbReference>
<comment type="subcellular location">
    <subcellularLocation>
        <location evidence="1">Membrane</location>
        <topology evidence="1">Single-pass membrane protein</topology>
    </subcellularLocation>
</comment>
<name>A0AAJ4W7D7_9GAMM</name>
<keyword evidence="4 7" id="KW-1133">Transmembrane helix</keyword>
<dbReference type="AlphaFoldDB" id="A0AAJ4W7D7"/>
<organism evidence="10 11">
    <name type="scientific">Pragia fontium DSM 5563 = ATCC 49100</name>
    <dbReference type="NCBI Taxonomy" id="1122977"/>
    <lineage>
        <taxon>Bacteria</taxon>
        <taxon>Pseudomonadati</taxon>
        <taxon>Pseudomonadota</taxon>
        <taxon>Gammaproteobacteria</taxon>
        <taxon>Enterobacterales</taxon>
        <taxon>Budviciaceae</taxon>
        <taxon>Pragia</taxon>
    </lineage>
</organism>
<dbReference type="InterPro" id="IPR050739">
    <property type="entry name" value="MFP"/>
</dbReference>
<evidence type="ECO:0000256" key="7">
    <source>
        <dbReference type="SAM" id="Phobius"/>
    </source>
</evidence>
<evidence type="ECO:0000256" key="5">
    <source>
        <dbReference type="ARBA" id="ARBA00023136"/>
    </source>
</evidence>
<comment type="similarity">
    <text evidence="2">Belongs to the membrane fusion protein (MFP) (TC 8.A.1) family.</text>
</comment>
<sequence length="366" mass="41058">MNTGNNVDLQSDIDEYSEDIDNNKKLKKGKKRVFALYLLILICISLISLSYYWFYLKNYESTDDAFIDTHIAKVSAAIPGRVERILVEDNQYVEVGSVLVELDSRDYQNLLNQAIAAQNVALAQTPQLHSQITALEANLKQTQANVQSAKAEYQRDKDDYERYQKSHETWSQSQLSMQKAASKASAARLDAAQQAVLYNQALLDKGKAALHENTAMLEQLEVEIDKAKLQLSYTKIIAPQSGHVTQRSVELGSYIDPGRTLMSVVSNKVWITANFKETQLSDMRPGQDVEVKVDAYPQYKYSAKIDSIQRGTGPVFSMLPAENATGNYIKVVQRVPVKIIFTDPRINDAEHPLSPGMSVIPNVHIK</sequence>
<dbReference type="GO" id="GO:0016020">
    <property type="term" value="C:membrane"/>
    <property type="evidence" value="ECO:0007669"/>
    <property type="project" value="UniProtKB-SubCell"/>
</dbReference>
<evidence type="ECO:0000256" key="2">
    <source>
        <dbReference type="ARBA" id="ARBA00009477"/>
    </source>
</evidence>
<dbReference type="Gene3D" id="2.40.30.170">
    <property type="match status" value="1"/>
</dbReference>
<dbReference type="RefSeq" id="WP_083399600.1">
    <property type="nucleotide sequence ID" value="NZ_FOLW01000001.1"/>
</dbReference>
<keyword evidence="3 7" id="KW-0812">Transmembrane</keyword>
<accession>A0AAJ4W7D7</accession>
<dbReference type="Proteomes" id="UP000226420">
    <property type="component" value="Unassembled WGS sequence"/>
</dbReference>
<dbReference type="PANTHER" id="PTHR30386">
    <property type="entry name" value="MEMBRANE FUSION SUBUNIT OF EMRAB-TOLC MULTIDRUG EFFLUX PUMP"/>
    <property type="match status" value="1"/>
</dbReference>
<feature type="coiled-coil region" evidence="6">
    <location>
        <begin position="132"/>
        <end position="166"/>
    </location>
</feature>
<evidence type="ECO:0000259" key="8">
    <source>
        <dbReference type="Pfam" id="PF25917"/>
    </source>
</evidence>
<keyword evidence="6" id="KW-0175">Coiled coil</keyword>
<dbReference type="InterPro" id="IPR058792">
    <property type="entry name" value="Beta-barrel_RND_2"/>
</dbReference>
<dbReference type="SUPFAM" id="SSF111369">
    <property type="entry name" value="HlyD-like secretion proteins"/>
    <property type="match status" value="1"/>
</dbReference>
<feature type="transmembrane region" description="Helical" evidence="7">
    <location>
        <begin position="34"/>
        <end position="54"/>
    </location>
</feature>
<dbReference type="Pfam" id="PF25917">
    <property type="entry name" value="BSH_RND"/>
    <property type="match status" value="1"/>
</dbReference>
<evidence type="ECO:0000256" key="6">
    <source>
        <dbReference type="SAM" id="Coils"/>
    </source>
</evidence>
<dbReference type="Gene3D" id="2.40.50.100">
    <property type="match status" value="1"/>
</dbReference>